<organism evidence="18 19">
    <name type="scientific">Rhizomicrobium electricum</name>
    <dbReference type="NCBI Taxonomy" id="480070"/>
    <lineage>
        <taxon>Bacteria</taxon>
        <taxon>Pseudomonadati</taxon>
        <taxon>Pseudomonadota</taxon>
        <taxon>Alphaproteobacteria</taxon>
        <taxon>Micropepsales</taxon>
        <taxon>Micropepsaceae</taxon>
        <taxon>Rhizomicrobium</taxon>
    </lineage>
</organism>
<dbReference type="InterPro" id="IPR000673">
    <property type="entry name" value="Sig_transdc_resp-reg_Me-estase"/>
</dbReference>
<dbReference type="Pfam" id="PF03705">
    <property type="entry name" value="CheR_N"/>
    <property type="match status" value="1"/>
</dbReference>
<comment type="catalytic activity">
    <reaction evidence="1">
        <text>ATP + protein L-histidine = ADP + protein N-phospho-L-histidine.</text>
        <dbReference type="EC" id="2.7.13.3"/>
    </reaction>
</comment>
<evidence type="ECO:0000256" key="3">
    <source>
        <dbReference type="ARBA" id="ARBA00022553"/>
    </source>
</evidence>
<evidence type="ECO:0000256" key="2">
    <source>
        <dbReference type="ARBA" id="ARBA00001541"/>
    </source>
</evidence>
<gene>
    <name evidence="18" type="ORF">GCM10008942_22980</name>
</gene>
<feature type="coiled-coil region" evidence="13">
    <location>
        <begin position="638"/>
        <end position="732"/>
    </location>
</feature>
<dbReference type="InterPro" id="IPR029063">
    <property type="entry name" value="SAM-dependent_MTases_sf"/>
</dbReference>
<dbReference type="InterPro" id="IPR011102">
    <property type="entry name" value="Sig_transdc_His_kinase_HWE"/>
</dbReference>
<dbReference type="PANTHER" id="PTHR24422:SF27">
    <property type="entry name" value="PROTEIN-GLUTAMATE O-METHYLTRANSFERASE"/>
    <property type="match status" value="1"/>
</dbReference>
<keyword evidence="7" id="KW-0808">Transferase</keyword>
<evidence type="ECO:0000256" key="5">
    <source>
        <dbReference type="ARBA" id="ARBA00022630"/>
    </source>
</evidence>
<dbReference type="Gene3D" id="3.30.565.10">
    <property type="entry name" value="Histidine kinase-like ATPase, C-terminal domain"/>
    <property type="match status" value="1"/>
</dbReference>
<dbReference type="PROSITE" id="PS50123">
    <property type="entry name" value="CHER"/>
    <property type="match status" value="1"/>
</dbReference>
<keyword evidence="13" id="KW-0175">Coiled coil</keyword>
<dbReference type="InterPro" id="IPR000780">
    <property type="entry name" value="CheR_MeTrfase"/>
</dbReference>
<dbReference type="SMART" id="SM00911">
    <property type="entry name" value="HWE_HK"/>
    <property type="match status" value="1"/>
</dbReference>
<evidence type="ECO:0000259" key="16">
    <source>
        <dbReference type="PROSITE" id="PS50122"/>
    </source>
</evidence>
<dbReference type="InterPro" id="IPR035965">
    <property type="entry name" value="PAS-like_dom_sf"/>
</dbReference>
<protein>
    <submittedName>
        <fullName evidence="18">Chemotaxis protein CheB</fullName>
    </submittedName>
</protein>
<dbReference type="RefSeq" id="WP_166935987.1">
    <property type="nucleotide sequence ID" value="NZ_BAAADD010000006.1"/>
</dbReference>
<evidence type="ECO:0000256" key="8">
    <source>
        <dbReference type="ARBA" id="ARBA00022691"/>
    </source>
</evidence>
<evidence type="ECO:0000256" key="12">
    <source>
        <dbReference type="PROSITE-ProRule" id="PRU00050"/>
    </source>
</evidence>
<dbReference type="InterPro" id="IPR000700">
    <property type="entry name" value="PAS-assoc_C"/>
</dbReference>
<dbReference type="Pfam" id="PF01739">
    <property type="entry name" value="CheR"/>
    <property type="match status" value="1"/>
</dbReference>
<dbReference type="SUPFAM" id="SSF52738">
    <property type="entry name" value="Methylesterase CheB, C-terminal domain"/>
    <property type="match status" value="1"/>
</dbReference>
<dbReference type="InterPro" id="IPR022641">
    <property type="entry name" value="CheR_N"/>
</dbReference>
<dbReference type="CDD" id="cd00130">
    <property type="entry name" value="PAS"/>
    <property type="match status" value="2"/>
</dbReference>
<keyword evidence="5" id="KW-0285">Flavoprotein</keyword>
<evidence type="ECO:0000256" key="6">
    <source>
        <dbReference type="ARBA" id="ARBA00022643"/>
    </source>
</evidence>
<dbReference type="InterPro" id="IPR013656">
    <property type="entry name" value="PAS_4"/>
</dbReference>
<dbReference type="Gene3D" id="3.40.50.150">
    <property type="entry name" value="Vaccinia Virus protein VP39"/>
    <property type="match status" value="1"/>
</dbReference>
<dbReference type="InterPro" id="IPR036804">
    <property type="entry name" value="CheR_N_sf"/>
</dbReference>
<keyword evidence="6" id="KW-0288">FMN</keyword>
<keyword evidence="9" id="KW-0547">Nucleotide-binding</keyword>
<dbReference type="Pfam" id="PF13596">
    <property type="entry name" value="PAS_10"/>
    <property type="match status" value="1"/>
</dbReference>
<evidence type="ECO:0000256" key="13">
    <source>
        <dbReference type="SAM" id="Coils"/>
    </source>
</evidence>
<dbReference type="Gene3D" id="1.10.155.10">
    <property type="entry name" value="Chemotaxis receptor methyltransferase CheR, N-terminal domain"/>
    <property type="match status" value="1"/>
</dbReference>
<feature type="domain" description="PAS" evidence="14">
    <location>
        <begin position="855"/>
        <end position="895"/>
    </location>
</feature>
<name>A0ABP3PVA9_9PROT</name>
<feature type="domain" description="CheB-type methylesterase" evidence="16">
    <location>
        <begin position="12"/>
        <end position="200"/>
    </location>
</feature>
<dbReference type="InterPro" id="IPR050903">
    <property type="entry name" value="Bact_Chemotaxis_MeTrfase"/>
</dbReference>
<keyword evidence="3" id="KW-0597">Phosphoprotein</keyword>
<keyword evidence="12" id="KW-0145">Chemotaxis</keyword>
<dbReference type="InterPro" id="IPR036890">
    <property type="entry name" value="HATPase_C_sf"/>
</dbReference>
<keyword evidence="19" id="KW-1185">Reference proteome</keyword>
<dbReference type="EMBL" id="BAAADD010000006">
    <property type="protein sequence ID" value="GAA0573717.1"/>
    <property type="molecule type" value="Genomic_DNA"/>
</dbReference>
<dbReference type="PANTHER" id="PTHR24422">
    <property type="entry name" value="CHEMOTAXIS PROTEIN METHYLTRANSFERASE"/>
    <property type="match status" value="1"/>
</dbReference>
<proteinExistence type="predicted"/>
<dbReference type="PROSITE" id="PS50113">
    <property type="entry name" value="PAC"/>
    <property type="match status" value="1"/>
</dbReference>
<accession>A0ABP3PVA9</accession>
<dbReference type="SUPFAM" id="SSF55785">
    <property type="entry name" value="PYP-like sensor domain (PAS domain)"/>
    <property type="match status" value="2"/>
</dbReference>
<feature type="domain" description="PAC" evidence="15">
    <location>
        <begin position="795"/>
        <end position="845"/>
    </location>
</feature>
<evidence type="ECO:0000313" key="19">
    <source>
        <dbReference type="Proteomes" id="UP001499951"/>
    </source>
</evidence>
<evidence type="ECO:0000256" key="11">
    <source>
        <dbReference type="ARBA" id="ARBA00022840"/>
    </source>
</evidence>
<keyword evidence="8" id="KW-0949">S-adenosyl-L-methionine</keyword>
<evidence type="ECO:0000256" key="1">
    <source>
        <dbReference type="ARBA" id="ARBA00000085"/>
    </source>
</evidence>
<dbReference type="NCBIfam" id="TIGR00229">
    <property type="entry name" value="sensory_box"/>
    <property type="match status" value="1"/>
</dbReference>
<feature type="active site" evidence="12">
    <location>
        <position position="142"/>
    </location>
</feature>
<evidence type="ECO:0000313" key="18">
    <source>
        <dbReference type="EMBL" id="GAA0573717.1"/>
    </source>
</evidence>
<evidence type="ECO:0000256" key="10">
    <source>
        <dbReference type="ARBA" id="ARBA00022777"/>
    </source>
</evidence>
<evidence type="ECO:0000259" key="17">
    <source>
        <dbReference type="PROSITE" id="PS50123"/>
    </source>
</evidence>
<feature type="active site" evidence="12">
    <location>
        <position position="51"/>
    </location>
</feature>
<dbReference type="Pfam" id="PF07536">
    <property type="entry name" value="HWE_HK"/>
    <property type="match status" value="1"/>
</dbReference>
<comment type="catalytic activity">
    <reaction evidence="2">
        <text>L-glutamyl-[protein] + S-adenosyl-L-methionine = [protein]-L-glutamate 5-O-methyl ester + S-adenosyl-L-homocysteine</text>
        <dbReference type="Rhea" id="RHEA:24452"/>
        <dbReference type="Rhea" id="RHEA-COMP:10208"/>
        <dbReference type="Rhea" id="RHEA-COMP:10311"/>
        <dbReference type="ChEBI" id="CHEBI:29973"/>
        <dbReference type="ChEBI" id="CHEBI:57856"/>
        <dbReference type="ChEBI" id="CHEBI:59789"/>
        <dbReference type="ChEBI" id="CHEBI:82795"/>
        <dbReference type="EC" id="2.1.1.80"/>
    </reaction>
</comment>
<comment type="caution">
    <text evidence="18">The sequence shown here is derived from an EMBL/GenBank/DDBJ whole genome shotgun (WGS) entry which is preliminary data.</text>
</comment>
<dbReference type="InterPro" id="IPR035909">
    <property type="entry name" value="CheB_C"/>
</dbReference>
<dbReference type="SMART" id="SM00138">
    <property type="entry name" value="MeTrc"/>
    <property type="match status" value="1"/>
</dbReference>
<evidence type="ECO:0000259" key="15">
    <source>
        <dbReference type="PROSITE" id="PS50113"/>
    </source>
</evidence>
<dbReference type="SUPFAM" id="SSF47757">
    <property type="entry name" value="Chemotaxis receptor methyltransferase CheR, N-terminal domain"/>
    <property type="match status" value="1"/>
</dbReference>
<dbReference type="CDD" id="cd16434">
    <property type="entry name" value="CheB-CheR_fusion"/>
    <property type="match status" value="1"/>
</dbReference>
<keyword evidence="12" id="KW-0378">Hydrolase</keyword>
<dbReference type="InterPro" id="IPR022642">
    <property type="entry name" value="CheR_C"/>
</dbReference>
<dbReference type="InterPro" id="IPR000014">
    <property type="entry name" value="PAS"/>
</dbReference>
<feature type="active site" evidence="12">
    <location>
        <position position="24"/>
    </location>
</feature>
<dbReference type="Gene3D" id="3.30.450.20">
    <property type="entry name" value="PAS domain"/>
    <property type="match status" value="2"/>
</dbReference>
<keyword evidence="11" id="KW-0067">ATP-binding</keyword>
<dbReference type="Proteomes" id="UP001499951">
    <property type="component" value="Unassembled WGS sequence"/>
</dbReference>
<sequence length="1163" mass="130189">MTDDVKRTQSSSLLGFPLVGIGASAGSVGALQHFFDSLPPNPGAAFIVIVHLDPTVRSELPQILAARTTMPVRQVIGTARLERDCVYVIPPDRQLKISDHEITATPFVEPRGQRAPIDAFFRSHAEHGGEGFAVVLTGSGSDGARGAKAVKAAGGIVLVQDPTEAEFPSMPRSVIETEAADFVLPIRDLAKQLAELLSLKRQVVTPHSSDQEEKLRRILAHLRVRTGHDFSHYKRSTVVRRITRRMQVARKEAYEDYVGYLRESTEESQALLADLLISVTTFFRDPKSFDTLARIAIPRLFEGREDGHPIRVWVPGCATGEEAYSLAILLLEEAARHELRPEIQLFASDMDTRALVFARDGCYPQTIEADVSEDRLRRFFTRDGEQYRVKRDLRDIVLFANHSLLRDPPFSRLDLISCRNLLIYLDRELQQQVLMTLHYGLTPTGYLFLGSSEAAEHPDNLFYPVDREIRLYQSTGRVSDKLPNLPRFSPATVAIEATPVLSLSGRATQTAHREALEAFAPPSILVDDMLHALHLSETAGRYLMPSGGPVTTDVTDLVRPELRFELRTALHRVFERNEPVLSPATMVRFNGDTKRVYIHVKPAQSAEQDGKPGRAVVFFFEGRAEVADKSDRGASGDSETTSENFRELKQELELTQARLRTTREESEAANEELRAANEELQSINEEYRSTAEELETSKEELQSINEELQTVNSELKLKLETVSRANSDLQNLMAATDFATLFLDAGLRIKRFTPRITELFSITPNDIGRPITDFTHQLDYEGIPSDTREVLDNLAPIEREIRSRKGDWYLVRFRPYRTVDDKIDGVVATFINVTERRQMEDALRKSEELLRQESRLVELSRAPIFVWEFEGQIRQWNRGSEELYGYSKEEALGRTKWELLKTTVPGASFEVVRQALLEHGVWRGELNHVSKDGLQLTVESHIVLMDVNGQRIVLESTRDITQAKALDSSQRLLLRELAHRVKNTLTVVLSMVQQTQRSTASHEEFVHALSGRIIALENSHKSLVNAEWTGADLLELIQDQLAAYVENSDRLLLSGPAVKLPPDVATPLGLILHELATNAVKYGALSGTAGDVTLDWDVTIGNKGPVLTVVWQERDGPAVTKSTEGFGTRLIKAGMPGAVVRHEFASEGVRCVIEIPLKESLAS</sequence>
<dbReference type="SUPFAM" id="SSF53335">
    <property type="entry name" value="S-adenosyl-L-methionine-dependent methyltransferases"/>
    <property type="match status" value="1"/>
</dbReference>
<evidence type="ECO:0000256" key="7">
    <source>
        <dbReference type="ARBA" id="ARBA00022679"/>
    </source>
</evidence>
<dbReference type="PROSITE" id="PS50112">
    <property type="entry name" value="PAS"/>
    <property type="match status" value="1"/>
</dbReference>
<evidence type="ECO:0000259" key="14">
    <source>
        <dbReference type="PROSITE" id="PS50112"/>
    </source>
</evidence>
<dbReference type="PRINTS" id="PR00996">
    <property type="entry name" value="CHERMTFRASE"/>
</dbReference>
<keyword evidence="4" id="KW-0489">Methyltransferase</keyword>
<feature type="domain" description="CheR-type methyltransferase" evidence="17">
    <location>
        <begin position="203"/>
        <end position="454"/>
    </location>
</feature>
<dbReference type="PROSITE" id="PS50122">
    <property type="entry name" value="CHEB"/>
    <property type="match status" value="1"/>
</dbReference>
<evidence type="ECO:0000256" key="9">
    <source>
        <dbReference type="ARBA" id="ARBA00022741"/>
    </source>
</evidence>
<dbReference type="SMART" id="SM00091">
    <property type="entry name" value="PAS"/>
    <property type="match status" value="3"/>
</dbReference>
<dbReference type="Pfam" id="PF08448">
    <property type="entry name" value="PAS_4"/>
    <property type="match status" value="1"/>
</dbReference>
<reference evidence="19" key="1">
    <citation type="journal article" date="2019" name="Int. J. Syst. Evol. Microbiol.">
        <title>The Global Catalogue of Microorganisms (GCM) 10K type strain sequencing project: providing services to taxonomists for standard genome sequencing and annotation.</title>
        <authorList>
            <consortium name="The Broad Institute Genomics Platform"/>
            <consortium name="The Broad Institute Genome Sequencing Center for Infectious Disease"/>
            <person name="Wu L."/>
            <person name="Ma J."/>
        </authorList>
    </citation>
    <scope>NUCLEOTIDE SEQUENCE [LARGE SCALE GENOMIC DNA]</scope>
    <source>
        <strain evidence="19">JCM 15089</strain>
    </source>
</reference>
<dbReference type="Pfam" id="PF01339">
    <property type="entry name" value="CheB_methylest"/>
    <property type="match status" value="1"/>
</dbReference>
<evidence type="ECO:0000256" key="4">
    <source>
        <dbReference type="ARBA" id="ARBA00022603"/>
    </source>
</evidence>
<keyword evidence="10" id="KW-0418">Kinase</keyword>
<dbReference type="Gene3D" id="3.40.50.180">
    <property type="entry name" value="Methylesterase CheB, C-terminal domain"/>
    <property type="match status" value="1"/>
</dbReference>